<name>A0A2G1QMM7_9HYPH</name>
<dbReference type="OrthoDB" id="6192933at2"/>
<sequence length="289" mass="31922">MTGIDRRRLLFAPLAAMLAMAPATSVLARPLDDVVKAGRIVIFVYADNPPWSFMKDGEMTGIDVDIAREIARGLGVELELLVRQADENVDDDLRVNVWKGDIVARKAADIMLHVPYDRTLEVRAESLAILFNPYFGEEHAVLFDTARIPEVSTFGRFVTNPIGVELDSASDFFLSNAFRGQLQESIRRGRTLDAAFESFLAGNEAAYMGSLAQCQYLAFLARGRIETAIAQPPMPGIVRRQWPIGMAVKENSRDLGYAAGDVMTELKNSGRLDEIAEAYGVAFNPPHLE</sequence>
<dbReference type="Pfam" id="PF00497">
    <property type="entry name" value="SBP_bac_3"/>
    <property type="match status" value="1"/>
</dbReference>
<dbReference type="SUPFAM" id="SSF53850">
    <property type="entry name" value="Periplasmic binding protein-like II"/>
    <property type="match status" value="1"/>
</dbReference>
<evidence type="ECO:0000313" key="4">
    <source>
        <dbReference type="EMBL" id="PHP66752.1"/>
    </source>
</evidence>
<evidence type="ECO:0000256" key="2">
    <source>
        <dbReference type="SAM" id="SignalP"/>
    </source>
</evidence>
<dbReference type="PROSITE" id="PS51318">
    <property type="entry name" value="TAT"/>
    <property type="match status" value="1"/>
</dbReference>
<organism evidence="4 5">
    <name type="scientific">Zhengella mangrovi</name>
    <dbReference type="NCBI Taxonomy" id="1982044"/>
    <lineage>
        <taxon>Bacteria</taxon>
        <taxon>Pseudomonadati</taxon>
        <taxon>Pseudomonadota</taxon>
        <taxon>Alphaproteobacteria</taxon>
        <taxon>Hyphomicrobiales</taxon>
        <taxon>Notoacmeibacteraceae</taxon>
        <taxon>Zhengella</taxon>
    </lineage>
</organism>
<dbReference type="Gene3D" id="3.40.190.10">
    <property type="entry name" value="Periplasmic binding protein-like II"/>
    <property type="match status" value="2"/>
</dbReference>
<keyword evidence="5" id="KW-1185">Reference proteome</keyword>
<feature type="signal peptide" evidence="2">
    <location>
        <begin position="1"/>
        <end position="28"/>
    </location>
</feature>
<feature type="domain" description="Solute-binding protein family 3/N-terminal" evidence="3">
    <location>
        <begin position="40"/>
        <end position="280"/>
    </location>
</feature>
<dbReference type="EMBL" id="PDVP01000006">
    <property type="protein sequence ID" value="PHP66752.1"/>
    <property type="molecule type" value="Genomic_DNA"/>
</dbReference>
<feature type="chain" id="PRO_5013652726" evidence="2">
    <location>
        <begin position="29"/>
        <end position="289"/>
    </location>
</feature>
<protein>
    <submittedName>
        <fullName evidence="4">ABC transporter substrate-binding protein</fullName>
    </submittedName>
</protein>
<proteinExistence type="predicted"/>
<keyword evidence="1 2" id="KW-0732">Signal</keyword>
<evidence type="ECO:0000259" key="3">
    <source>
        <dbReference type="Pfam" id="PF00497"/>
    </source>
</evidence>
<gene>
    <name evidence="4" type="ORF">CSC94_11620</name>
</gene>
<dbReference type="AlphaFoldDB" id="A0A2G1QMM7"/>
<dbReference type="RefSeq" id="WP_099306518.1">
    <property type="nucleotide sequence ID" value="NZ_PDVP01000006.1"/>
</dbReference>
<comment type="caution">
    <text evidence="4">The sequence shown here is derived from an EMBL/GenBank/DDBJ whole genome shotgun (WGS) entry which is preliminary data.</text>
</comment>
<evidence type="ECO:0000313" key="5">
    <source>
        <dbReference type="Proteomes" id="UP000221168"/>
    </source>
</evidence>
<dbReference type="InterPro" id="IPR001638">
    <property type="entry name" value="Solute-binding_3/MltF_N"/>
</dbReference>
<reference evidence="4 5" key="1">
    <citation type="submission" date="2017-10" db="EMBL/GenBank/DDBJ databases">
        <title>Sedimentibacterium mangrovi gen. nov., sp. nov., a novel member of family Phyllobacteriacea isolated from mangrove sediment.</title>
        <authorList>
            <person name="Liao H."/>
            <person name="Tian Y."/>
        </authorList>
    </citation>
    <scope>NUCLEOTIDE SEQUENCE [LARGE SCALE GENOMIC DNA]</scope>
    <source>
        <strain evidence="4 5">X9-2-2</strain>
    </source>
</reference>
<dbReference type="Proteomes" id="UP000221168">
    <property type="component" value="Unassembled WGS sequence"/>
</dbReference>
<dbReference type="PANTHER" id="PTHR35936">
    <property type="entry name" value="MEMBRANE-BOUND LYTIC MUREIN TRANSGLYCOSYLASE F"/>
    <property type="match status" value="1"/>
</dbReference>
<dbReference type="InterPro" id="IPR006311">
    <property type="entry name" value="TAT_signal"/>
</dbReference>
<evidence type="ECO:0000256" key="1">
    <source>
        <dbReference type="ARBA" id="ARBA00022729"/>
    </source>
</evidence>
<accession>A0A2G1QMM7</accession>